<dbReference type="RefSeq" id="WP_251605757.1">
    <property type="nucleotide sequence ID" value="NZ_JAMQJY010000001.1"/>
</dbReference>
<name>A0ABT0XH81_9BACI</name>
<dbReference type="InterPro" id="IPR003141">
    <property type="entry name" value="Pol/His_phosphatase_N"/>
</dbReference>
<feature type="domain" description="Polymerase/histidinol phosphatase N-terminal" evidence="1">
    <location>
        <begin position="4"/>
        <end position="71"/>
    </location>
</feature>
<proteinExistence type="predicted"/>
<dbReference type="PANTHER" id="PTHR32294:SF0">
    <property type="entry name" value="DNA POLYMERASE III SUBUNIT ALPHA"/>
    <property type="match status" value="1"/>
</dbReference>
<dbReference type="Gene3D" id="3.20.20.140">
    <property type="entry name" value="Metal-dependent hydrolases"/>
    <property type="match status" value="1"/>
</dbReference>
<dbReference type="SMART" id="SM00481">
    <property type="entry name" value="POLIIIAc"/>
    <property type="match status" value="1"/>
</dbReference>
<evidence type="ECO:0000259" key="1">
    <source>
        <dbReference type="SMART" id="SM00481"/>
    </source>
</evidence>
<dbReference type="InterPro" id="IPR016195">
    <property type="entry name" value="Pol/histidinol_Pase-like"/>
</dbReference>
<dbReference type="CDD" id="cd07431">
    <property type="entry name" value="PHP_PolIIIA"/>
    <property type="match status" value="1"/>
</dbReference>
<dbReference type="PANTHER" id="PTHR32294">
    <property type="entry name" value="DNA POLYMERASE III SUBUNIT ALPHA"/>
    <property type="match status" value="1"/>
</dbReference>
<evidence type="ECO:0000313" key="2">
    <source>
        <dbReference type="EMBL" id="MCM2675271.1"/>
    </source>
</evidence>
<accession>A0ABT0XH81</accession>
<dbReference type="EMBL" id="JAMQJY010000001">
    <property type="protein sequence ID" value="MCM2675271.1"/>
    <property type="molecule type" value="Genomic_DNA"/>
</dbReference>
<sequence>MSVVQTSVYSEYSLLRSSNRIDELVQTAKNLGYEALALTDYHVMYGSIPFYQACLKHGIKPIIGLEITVIEQTKNGHEELFPLRLLAKSNAGYKELLS</sequence>
<dbReference type="InterPro" id="IPR004805">
    <property type="entry name" value="DnaE2/DnaE/PolC"/>
</dbReference>
<reference evidence="2" key="1">
    <citation type="submission" date="2022-06" db="EMBL/GenBank/DDBJ databases">
        <title>Alkalicoccobacillus porphyridii sp. nov., isolated from a marine red alga, Porphyridium purpureum and reclassification of Shouchella plakortidis and Shouchella gibsonii as Alkalicoccobacillus plakortidis comb. nov. and Alkalicoccobacillus gibsonii comb. nov.</title>
        <authorList>
            <person name="Kim K.H."/>
            <person name="Lee J.K."/>
            <person name="Han D.M."/>
            <person name="Baek J.H."/>
            <person name="Jeon C.O."/>
        </authorList>
    </citation>
    <scope>NUCLEOTIDE SEQUENCE</scope>
    <source>
        <strain evidence="2">DSM 19153</strain>
    </source>
</reference>
<protein>
    <submittedName>
        <fullName evidence="2">PHP domain-containing protein</fullName>
    </submittedName>
</protein>
<dbReference type="Proteomes" id="UP001203665">
    <property type="component" value="Unassembled WGS sequence"/>
</dbReference>
<organism evidence="2 3">
    <name type="scientific">Alkalicoccobacillus plakortidis</name>
    <dbReference type="NCBI Taxonomy" id="444060"/>
    <lineage>
        <taxon>Bacteria</taxon>
        <taxon>Bacillati</taxon>
        <taxon>Bacillota</taxon>
        <taxon>Bacilli</taxon>
        <taxon>Bacillales</taxon>
        <taxon>Bacillaceae</taxon>
        <taxon>Alkalicoccobacillus</taxon>
    </lineage>
</organism>
<comment type="caution">
    <text evidence="2">The sequence shown here is derived from an EMBL/GenBank/DDBJ whole genome shotgun (WGS) entry which is preliminary data.</text>
</comment>
<dbReference type="SUPFAM" id="SSF89550">
    <property type="entry name" value="PHP domain-like"/>
    <property type="match status" value="1"/>
</dbReference>
<dbReference type="Pfam" id="PF02811">
    <property type="entry name" value="PHP"/>
    <property type="match status" value="1"/>
</dbReference>
<dbReference type="InterPro" id="IPR004013">
    <property type="entry name" value="PHP_dom"/>
</dbReference>
<keyword evidence="3" id="KW-1185">Reference proteome</keyword>
<gene>
    <name evidence="2" type="ORF">NDM98_07090</name>
</gene>
<evidence type="ECO:0000313" key="3">
    <source>
        <dbReference type="Proteomes" id="UP001203665"/>
    </source>
</evidence>